<dbReference type="PIRSF" id="PIRSF000137">
    <property type="entry name" value="Alcohol_oxidase"/>
    <property type="match status" value="1"/>
</dbReference>
<dbReference type="SUPFAM" id="SSF54373">
    <property type="entry name" value="FAD-linked reductases, C-terminal domain"/>
    <property type="match status" value="1"/>
</dbReference>
<dbReference type="GO" id="GO:0016614">
    <property type="term" value="F:oxidoreductase activity, acting on CH-OH group of donors"/>
    <property type="evidence" value="ECO:0007669"/>
    <property type="project" value="InterPro"/>
</dbReference>
<dbReference type="Gene3D" id="3.50.50.60">
    <property type="entry name" value="FAD/NAD(P)-binding domain"/>
    <property type="match status" value="1"/>
</dbReference>
<comment type="caution">
    <text evidence="4">The sequence shown here is derived from an EMBL/GenBank/DDBJ whole genome shotgun (WGS) entry which is preliminary data.</text>
</comment>
<evidence type="ECO:0000256" key="2">
    <source>
        <dbReference type="SAM" id="SignalP"/>
    </source>
</evidence>
<dbReference type="InterPro" id="IPR012132">
    <property type="entry name" value="GMC_OxRdtase"/>
</dbReference>
<dbReference type="PANTHER" id="PTHR11552:SF80">
    <property type="entry name" value="GMC OXIDOREDUCTASE"/>
    <property type="match status" value="1"/>
</dbReference>
<name>A0A9W4U418_9PLEO</name>
<dbReference type="OrthoDB" id="269227at2759"/>
<keyword evidence="5" id="KW-1185">Reference proteome</keyword>
<accession>A0A9W4U418</accession>
<gene>
    <name evidence="4" type="ORF">PDIGIT_LOCUS2520</name>
</gene>
<evidence type="ECO:0000313" key="5">
    <source>
        <dbReference type="Proteomes" id="UP001152607"/>
    </source>
</evidence>
<comment type="similarity">
    <text evidence="1">Belongs to the GMC oxidoreductase family.</text>
</comment>
<feature type="signal peptide" evidence="2">
    <location>
        <begin position="1"/>
        <end position="17"/>
    </location>
</feature>
<dbReference type="SUPFAM" id="SSF51905">
    <property type="entry name" value="FAD/NAD(P)-binding domain"/>
    <property type="match status" value="1"/>
</dbReference>
<dbReference type="InterPro" id="IPR036188">
    <property type="entry name" value="FAD/NAD-bd_sf"/>
</dbReference>
<feature type="domain" description="Glucose-methanol-choline oxidoreductase N-terminal" evidence="3">
    <location>
        <begin position="347"/>
        <end position="361"/>
    </location>
</feature>
<dbReference type="Proteomes" id="UP001152607">
    <property type="component" value="Unassembled WGS sequence"/>
</dbReference>
<evidence type="ECO:0000256" key="1">
    <source>
        <dbReference type="ARBA" id="ARBA00010790"/>
    </source>
</evidence>
<feature type="chain" id="PRO_5040799552" description="Glucose-methanol-choline oxidoreductase N-terminal domain-containing protein" evidence="2">
    <location>
        <begin position="18"/>
        <end position="632"/>
    </location>
</feature>
<dbReference type="Pfam" id="PF05199">
    <property type="entry name" value="GMC_oxred_C"/>
    <property type="match status" value="1"/>
</dbReference>
<reference evidence="4" key="1">
    <citation type="submission" date="2023-01" db="EMBL/GenBank/DDBJ databases">
        <authorList>
            <person name="Van Ghelder C."/>
            <person name="Rancurel C."/>
        </authorList>
    </citation>
    <scope>NUCLEOTIDE SEQUENCE</scope>
    <source>
        <strain evidence="4">CNCM I-4278</strain>
    </source>
</reference>
<proteinExistence type="inferred from homology"/>
<dbReference type="PROSITE" id="PS00624">
    <property type="entry name" value="GMC_OXRED_2"/>
    <property type="match status" value="1"/>
</dbReference>
<dbReference type="AlphaFoldDB" id="A0A9W4U418"/>
<sequence>MLLPYFLFAALVGTSVAAPENEYDYVIIGSGPGGGSLAANLAREGHSVFLLEAGGDASDDIYQRLPALQGAASEQSPHSWQFFVKHYANETQGRRDLKYTYLLKNGSYHIGPDPPSDAEPLGLYYPRGATLGGSSQVNAMNFAWAPDNEWDHIANLTGDNSWGHQDMRELLIELENCTYVPAGTPGHGFDGYIQTSHSTDLLQPISSPNTYEYVREIFRRSGDIVPESMEQMAELFERDINRIDSDRYEKPFLFALPNAISASTRGRSSIADYINDVIDAGYPLTLSLHSLATKILTENGEDGKPKAVGVEYMMGEALYSADDRYNTNSTGETRTVCARKEVIVAGGTFNTPQILKLSGLGPRDELEQLGIPVVADIPAVGNYMMDNYEAAVQIRADQPWMNTTASPSPCTGTFDDSDPCFVEWETNATGPYTVMFGTFFSTFRTSASWDADSDLFLLSLAGFATTGFYPGYSHTLPAPNHWTTSIVKMQMENPAGTVTLQSKDPRQAPAINFNYFTHRAKEDLQALVEGSELLLNSLDAVGINYTRIEPDPKIPMEQGIMDQSFSHHATSTCRMGPAGHKDYCVDSKFRVNGVNNLRVVDASVFPRSPGAMPNGPTFTISKKAFYAIIEDA</sequence>
<dbReference type="PANTHER" id="PTHR11552">
    <property type="entry name" value="GLUCOSE-METHANOL-CHOLINE GMC OXIDOREDUCTASE"/>
    <property type="match status" value="1"/>
</dbReference>
<evidence type="ECO:0000313" key="4">
    <source>
        <dbReference type="EMBL" id="CAI6292734.1"/>
    </source>
</evidence>
<dbReference type="InterPro" id="IPR007867">
    <property type="entry name" value="GMC_OxRtase_C"/>
</dbReference>
<organism evidence="4 5">
    <name type="scientific">Periconia digitata</name>
    <dbReference type="NCBI Taxonomy" id="1303443"/>
    <lineage>
        <taxon>Eukaryota</taxon>
        <taxon>Fungi</taxon>
        <taxon>Dikarya</taxon>
        <taxon>Ascomycota</taxon>
        <taxon>Pezizomycotina</taxon>
        <taxon>Dothideomycetes</taxon>
        <taxon>Pleosporomycetidae</taxon>
        <taxon>Pleosporales</taxon>
        <taxon>Massarineae</taxon>
        <taxon>Periconiaceae</taxon>
        <taxon>Periconia</taxon>
    </lineage>
</organism>
<evidence type="ECO:0000259" key="3">
    <source>
        <dbReference type="PROSITE" id="PS00624"/>
    </source>
</evidence>
<protein>
    <recommendedName>
        <fullName evidence="3">Glucose-methanol-choline oxidoreductase N-terminal domain-containing protein</fullName>
    </recommendedName>
</protein>
<dbReference type="Pfam" id="PF00732">
    <property type="entry name" value="GMC_oxred_N"/>
    <property type="match status" value="1"/>
</dbReference>
<dbReference type="EMBL" id="CAOQHR010000002">
    <property type="protein sequence ID" value="CAI6292734.1"/>
    <property type="molecule type" value="Genomic_DNA"/>
</dbReference>
<dbReference type="InterPro" id="IPR000172">
    <property type="entry name" value="GMC_OxRdtase_N"/>
</dbReference>
<dbReference type="GO" id="GO:0050660">
    <property type="term" value="F:flavin adenine dinucleotide binding"/>
    <property type="evidence" value="ECO:0007669"/>
    <property type="project" value="InterPro"/>
</dbReference>
<keyword evidence="2" id="KW-0732">Signal</keyword>
<dbReference type="Gene3D" id="3.30.560.10">
    <property type="entry name" value="Glucose Oxidase, domain 3"/>
    <property type="match status" value="1"/>
</dbReference>